<reference evidence="2" key="1">
    <citation type="submission" date="2021-06" db="EMBL/GenBank/DDBJ databases">
        <authorList>
            <person name="Kallberg Y."/>
            <person name="Tangrot J."/>
            <person name="Rosling A."/>
        </authorList>
    </citation>
    <scope>NUCLEOTIDE SEQUENCE</scope>
    <source>
        <strain evidence="2">FL966</strain>
    </source>
</reference>
<evidence type="ECO:0000313" key="3">
    <source>
        <dbReference type="Proteomes" id="UP000789759"/>
    </source>
</evidence>
<protein>
    <submittedName>
        <fullName evidence="2">3723_t:CDS:1</fullName>
    </submittedName>
</protein>
<gene>
    <name evidence="2" type="ORF">CPELLU_LOCUS2560</name>
</gene>
<evidence type="ECO:0000256" key="1">
    <source>
        <dbReference type="SAM" id="MobiDB-lite"/>
    </source>
</evidence>
<accession>A0A9N8ZQ46</accession>
<keyword evidence="3" id="KW-1185">Reference proteome</keyword>
<organism evidence="2 3">
    <name type="scientific">Cetraspora pellucida</name>
    <dbReference type="NCBI Taxonomy" id="1433469"/>
    <lineage>
        <taxon>Eukaryota</taxon>
        <taxon>Fungi</taxon>
        <taxon>Fungi incertae sedis</taxon>
        <taxon>Mucoromycota</taxon>
        <taxon>Glomeromycotina</taxon>
        <taxon>Glomeromycetes</taxon>
        <taxon>Diversisporales</taxon>
        <taxon>Gigasporaceae</taxon>
        <taxon>Cetraspora</taxon>
    </lineage>
</organism>
<sequence>MATKQLAENDQPLPSLVWNHTRDRVDIDLIKRSFKCCGILIQTDGSEDNMLFDYDNITNEIHNNNTDEENNNNESANEINEMDFNFD</sequence>
<dbReference type="AlphaFoldDB" id="A0A9N8ZQ46"/>
<comment type="caution">
    <text evidence="2">The sequence shown here is derived from an EMBL/GenBank/DDBJ whole genome shotgun (WGS) entry which is preliminary data.</text>
</comment>
<feature type="region of interest" description="Disordered" evidence="1">
    <location>
        <begin position="62"/>
        <end position="87"/>
    </location>
</feature>
<name>A0A9N8ZQ46_9GLOM</name>
<evidence type="ECO:0000313" key="2">
    <source>
        <dbReference type="EMBL" id="CAG8503369.1"/>
    </source>
</evidence>
<dbReference type="OrthoDB" id="2447701at2759"/>
<dbReference type="Proteomes" id="UP000789759">
    <property type="component" value="Unassembled WGS sequence"/>
</dbReference>
<dbReference type="EMBL" id="CAJVQA010001123">
    <property type="protein sequence ID" value="CAG8503369.1"/>
    <property type="molecule type" value="Genomic_DNA"/>
</dbReference>
<proteinExistence type="predicted"/>